<comment type="similarity">
    <text evidence="1">Belongs to the protein kinase superfamily. NEK Ser/Thr protein kinase family. NIMA subfamily.</text>
</comment>
<proteinExistence type="inferred from homology"/>
<reference evidence="11 12" key="1">
    <citation type="submission" date="2023-03" db="EMBL/GenBank/DDBJ databases">
        <title>Isolation and description of six Streptomyces strains from soil environments, able to metabolize different microbial glucans.</title>
        <authorList>
            <person name="Widen T."/>
            <person name="Larsbrink J."/>
        </authorList>
    </citation>
    <scope>NUCLEOTIDE SEQUENCE [LARGE SCALE GENOMIC DNA]</scope>
    <source>
        <strain evidence="11 12">Mut1</strain>
    </source>
</reference>
<feature type="region of interest" description="Disordered" evidence="8">
    <location>
        <begin position="1"/>
        <end position="21"/>
    </location>
</feature>
<evidence type="ECO:0000256" key="3">
    <source>
        <dbReference type="ARBA" id="ARBA00022679"/>
    </source>
</evidence>
<dbReference type="EC" id="2.7.11.1" evidence="2"/>
<evidence type="ECO:0000256" key="4">
    <source>
        <dbReference type="ARBA" id="ARBA00022741"/>
    </source>
</evidence>
<dbReference type="EMBL" id="CP120997">
    <property type="protein sequence ID" value="WLQ37068.1"/>
    <property type="molecule type" value="Genomic_DNA"/>
</dbReference>
<evidence type="ECO:0000256" key="8">
    <source>
        <dbReference type="SAM" id="MobiDB-lite"/>
    </source>
</evidence>
<name>A0ABY9HR95_9ACTN</name>
<keyword evidence="4 7" id="KW-0547">Nucleotide-binding</keyword>
<dbReference type="PROSITE" id="PS00108">
    <property type="entry name" value="PROTEIN_KINASE_ST"/>
    <property type="match status" value="1"/>
</dbReference>
<dbReference type="Gene3D" id="3.30.200.20">
    <property type="entry name" value="Phosphorylase Kinase, domain 1"/>
    <property type="match status" value="1"/>
</dbReference>
<keyword evidence="9" id="KW-0472">Membrane</keyword>
<evidence type="ECO:0000256" key="1">
    <source>
        <dbReference type="ARBA" id="ARBA00010886"/>
    </source>
</evidence>
<dbReference type="SUPFAM" id="SSF56112">
    <property type="entry name" value="Protein kinase-like (PK-like)"/>
    <property type="match status" value="1"/>
</dbReference>
<evidence type="ECO:0000256" key="7">
    <source>
        <dbReference type="PROSITE-ProRule" id="PRU10141"/>
    </source>
</evidence>
<dbReference type="PANTHER" id="PTHR43671">
    <property type="entry name" value="SERINE/THREONINE-PROTEIN KINASE NEK"/>
    <property type="match status" value="1"/>
</dbReference>
<keyword evidence="6 7" id="KW-0067">ATP-binding</keyword>
<dbReference type="InterPro" id="IPR000719">
    <property type="entry name" value="Prot_kinase_dom"/>
</dbReference>
<keyword evidence="9" id="KW-0812">Transmembrane</keyword>
<feature type="transmembrane region" description="Helical" evidence="9">
    <location>
        <begin position="363"/>
        <end position="383"/>
    </location>
</feature>
<dbReference type="PROSITE" id="PS00107">
    <property type="entry name" value="PROTEIN_KINASE_ATP"/>
    <property type="match status" value="1"/>
</dbReference>
<keyword evidence="5 11" id="KW-0418">Kinase</keyword>
<evidence type="ECO:0000313" key="12">
    <source>
        <dbReference type="Proteomes" id="UP001239522"/>
    </source>
</evidence>
<sequence length="640" mass="64738">MTGVNNDDHADNEDYLDGGIKPLTPADPARIGPHLLLGRLGAGGMGRVYLARSDGGRTVAVKVVHEEHVADPHFRARFRREVEAARRVGEDYTAPVLDAAPDAEFPWVATGYVPGLSLEQVVRGHGALPAESVRALATGLLHALKDIHEAGIVHRDLKPSNVMLTIQGPKVIDFGIARAVGTTIESLLTSASMIVGSPGFMAPEQVRGESAVPKSDVFALGCVLTYAATGTLAFGQGVSNQHAIMYKIVEAEPDLSRVRDEGLKTLITRLLAKRIEDRPSVDELLAEPGYEAGPAASAWLPAAVVSHLARQSAQLLDAEAKPLRQESDRATLGLRGEPEAALALVAGEGTAAKPKRERRRRPWAVAVPLVLVIGGGGGTLAVLQPFGHDGGGAHAAPPAATATSPTAAAPEPSAAGSASPTGDKSPKASPSKKKKDGAGKDGKDGRDGEPGKDGRDSGDAGGGSGGSSAGGSSTGGGGTSGSGGGSSSSGGGSSTTSGGSSGGSGSGGSTSTSGGGGSTTTSGGSTAGSGGGNKVPASFAGTWKYGELYNVGMPGTITISTSGVVRMNDYPYNNCPYEAKVTSTSNGGRRLNVGAPKLVGPNPGYCYSQIAASYFDIDGSGVRHFINGNGNGNGYYYKRP</sequence>
<dbReference type="PANTHER" id="PTHR43671:SF13">
    <property type="entry name" value="SERINE_THREONINE-PROTEIN KINASE NEK2"/>
    <property type="match status" value="1"/>
</dbReference>
<accession>A0ABY9HR95</accession>
<feature type="domain" description="Protein kinase" evidence="10">
    <location>
        <begin position="34"/>
        <end position="290"/>
    </location>
</feature>
<dbReference type="InterPro" id="IPR017441">
    <property type="entry name" value="Protein_kinase_ATP_BS"/>
</dbReference>
<keyword evidence="3 11" id="KW-0808">Transferase</keyword>
<evidence type="ECO:0000256" key="2">
    <source>
        <dbReference type="ARBA" id="ARBA00012513"/>
    </source>
</evidence>
<dbReference type="InterPro" id="IPR011009">
    <property type="entry name" value="Kinase-like_dom_sf"/>
</dbReference>
<evidence type="ECO:0000256" key="5">
    <source>
        <dbReference type="ARBA" id="ARBA00022777"/>
    </source>
</evidence>
<dbReference type="InterPro" id="IPR008271">
    <property type="entry name" value="Ser/Thr_kinase_AS"/>
</dbReference>
<feature type="compositionally biased region" description="Low complexity" evidence="8">
    <location>
        <begin position="394"/>
        <end position="429"/>
    </location>
</feature>
<feature type="compositionally biased region" description="Gly residues" evidence="8">
    <location>
        <begin position="459"/>
        <end position="518"/>
    </location>
</feature>
<feature type="region of interest" description="Disordered" evidence="8">
    <location>
        <begin position="391"/>
        <end position="532"/>
    </location>
</feature>
<feature type="compositionally biased region" description="Basic and acidic residues" evidence="8">
    <location>
        <begin position="436"/>
        <end position="458"/>
    </location>
</feature>
<dbReference type="Gene3D" id="1.10.510.10">
    <property type="entry name" value="Transferase(Phosphotransferase) domain 1"/>
    <property type="match status" value="1"/>
</dbReference>
<evidence type="ECO:0000313" key="11">
    <source>
        <dbReference type="EMBL" id="WLQ37068.1"/>
    </source>
</evidence>
<dbReference type="Pfam" id="PF00069">
    <property type="entry name" value="Pkinase"/>
    <property type="match status" value="1"/>
</dbReference>
<protein>
    <recommendedName>
        <fullName evidence="2">non-specific serine/threonine protein kinase</fullName>
        <ecNumber evidence="2">2.7.11.1</ecNumber>
    </recommendedName>
</protein>
<dbReference type="InterPro" id="IPR050660">
    <property type="entry name" value="NEK_Ser/Thr_kinase"/>
</dbReference>
<dbReference type="RefSeq" id="WP_306058941.1">
    <property type="nucleotide sequence ID" value="NZ_CP120997.1"/>
</dbReference>
<dbReference type="PROSITE" id="PS50011">
    <property type="entry name" value="PROTEIN_KINASE_DOM"/>
    <property type="match status" value="1"/>
</dbReference>
<evidence type="ECO:0000256" key="9">
    <source>
        <dbReference type="SAM" id="Phobius"/>
    </source>
</evidence>
<gene>
    <name evidence="11" type="ORF">P8A18_28155</name>
</gene>
<dbReference type="GO" id="GO:0004674">
    <property type="term" value="F:protein serine/threonine kinase activity"/>
    <property type="evidence" value="ECO:0007669"/>
    <property type="project" value="UniProtKB-EC"/>
</dbReference>
<dbReference type="CDD" id="cd14014">
    <property type="entry name" value="STKc_PknB_like"/>
    <property type="match status" value="1"/>
</dbReference>
<evidence type="ECO:0000259" key="10">
    <source>
        <dbReference type="PROSITE" id="PS50011"/>
    </source>
</evidence>
<feature type="binding site" evidence="7">
    <location>
        <position position="62"/>
    </location>
    <ligand>
        <name>ATP</name>
        <dbReference type="ChEBI" id="CHEBI:30616"/>
    </ligand>
</feature>
<keyword evidence="9" id="KW-1133">Transmembrane helix</keyword>
<evidence type="ECO:0000256" key="6">
    <source>
        <dbReference type="ARBA" id="ARBA00022840"/>
    </source>
</evidence>
<organism evidence="11 12">
    <name type="scientific">Streptomyces castrisilvae</name>
    <dbReference type="NCBI Taxonomy" id="3033811"/>
    <lineage>
        <taxon>Bacteria</taxon>
        <taxon>Bacillati</taxon>
        <taxon>Actinomycetota</taxon>
        <taxon>Actinomycetes</taxon>
        <taxon>Kitasatosporales</taxon>
        <taxon>Streptomycetaceae</taxon>
        <taxon>Streptomyces</taxon>
    </lineage>
</organism>
<dbReference type="Proteomes" id="UP001239522">
    <property type="component" value="Chromosome"/>
</dbReference>
<dbReference type="SMART" id="SM00220">
    <property type="entry name" value="S_TKc"/>
    <property type="match status" value="1"/>
</dbReference>
<keyword evidence="12" id="KW-1185">Reference proteome</keyword>